<dbReference type="Pfam" id="PF07525">
    <property type="entry name" value="SOCS_box"/>
    <property type="match status" value="1"/>
</dbReference>
<dbReference type="GO" id="GO:0009968">
    <property type="term" value="P:negative regulation of signal transduction"/>
    <property type="evidence" value="ECO:0007669"/>
    <property type="project" value="UniProtKB-KW"/>
</dbReference>
<keyword evidence="2" id="KW-0341">Growth regulation</keyword>
<feature type="domain" description="SOCS box" evidence="9">
    <location>
        <begin position="259"/>
        <end position="308"/>
    </location>
</feature>
<evidence type="ECO:0000256" key="7">
    <source>
        <dbReference type="SAM" id="MobiDB-lite"/>
    </source>
</evidence>
<feature type="region of interest" description="Disordered" evidence="7">
    <location>
        <begin position="108"/>
        <end position="142"/>
    </location>
</feature>
<evidence type="ECO:0000256" key="2">
    <source>
        <dbReference type="ARBA" id="ARBA00022604"/>
    </source>
</evidence>
<name>A0A8S4AXI0_9TELE</name>
<dbReference type="GO" id="GO:0046935">
    <property type="term" value="F:1-phosphatidylinositol-3-kinase regulator activity"/>
    <property type="evidence" value="ECO:0007669"/>
    <property type="project" value="TreeGrafter"/>
</dbReference>
<evidence type="ECO:0000313" key="11">
    <source>
        <dbReference type="Proteomes" id="UP000677803"/>
    </source>
</evidence>
<dbReference type="GO" id="GO:0005942">
    <property type="term" value="C:phosphatidylinositol 3-kinase complex"/>
    <property type="evidence" value="ECO:0007669"/>
    <property type="project" value="TreeGrafter"/>
</dbReference>
<dbReference type="Gene3D" id="3.30.505.10">
    <property type="entry name" value="SH2 domain"/>
    <property type="match status" value="1"/>
</dbReference>
<dbReference type="InterPro" id="IPR000980">
    <property type="entry name" value="SH2"/>
</dbReference>
<dbReference type="InterPro" id="IPR035861">
    <property type="entry name" value="SOCS1_SH2"/>
</dbReference>
<evidence type="ECO:0000256" key="6">
    <source>
        <dbReference type="PROSITE-ProRule" id="PRU00191"/>
    </source>
</evidence>
<dbReference type="AlphaFoldDB" id="A0A8S4AXI0"/>
<evidence type="ECO:0000256" key="1">
    <source>
        <dbReference type="ARBA" id="ARBA00004906"/>
    </source>
</evidence>
<dbReference type="GO" id="GO:0035556">
    <property type="term" value="P:intracellular signal transduction"/>
    <property type="evidence" value="ECO:0007669"/>
    <property type="project" value="InterPro"/>
</dbReference>
<dbReference type="PROSITE" id="PS50225">
    <property type="entry name" value="SOCS"/>
    <property type="match status" value="1"/>
</dbReference>
<sequence length="309" mass="33865">SRVQTKPTALGDGFQRGVSLSFLRNGAAVGEGGVSWFYKNQKCFLALICTHGNCRLRIAAGGPAGHLLPDAPLVTSCRTLLSDVSVVVRDGRESGASLLCRMVADSTVEGHDKTSSSSTSSPPRTEPGQLRRQANPGPSLTSAPARAAYLTHFRTFSSKEDCGIITDTAAKLEGSGFYWGPLEVEEAHRMLQDAPLGSFLIRDSRQKDVFFTLSYHAKSGPVSVRIDYKKQKFSLAGNERSFPTLFALLEHYINSPKKSLSIPYRKWRPTLQELCRRRVMGLCGGKSQVSALPVTHVVQNFLLEFPYKL</sequence>
<dbReference type="SUPFAM" id="SSF158235">
    <property type="entry name" value="SOCS box-like"/>
    <property type="match status" value="1"/>
</dbReference>
<comment type="pathway">
    <text evidence="1">Protein modification; protein ubiquitination.</text>
</comment>
<evidence type="ECO:0000256" key="3">
    <source>
        <dbReference type="ARBA" id="ARBA00022700"/>
    </source>
</evidence>
<dbReference type="PROSITE" id="PS50001">
    <property type="entry name" value="SH2"/>
    <property type="match status" value="1"/>
</dbReference>
<dbReference type="FunFam" id="3.30.505.10:FF:000054">
    <property type="entry name" value="Suppressor of cytokine signaling 1"/>
    <property type="match status" value="1"/>
</dbReference>
<proteinExistence type="predicted"/>
<evidence type="ECO:0000256" key="5">
    <source>
        <dbReference type="ARBA" id="ARBA00022999"/>
    </source>
</evidence>
<keyword evidence="5 6" id="KW-0727">SH2 domain</keyword>
<dbReference type="GO" id="GO:0046854">
    <property type="term" value="P:phosphatidylinositol phosphate biosynthetic process"/>
    <property type="evidence" value="ECO:0007669"/>
    <property type="project" value="TreeGrafter"/>
</dbReference>
<evidence type="ECO:0000259" key="9">
    <source>
        <dbReference type="PROSITE" id="PS50225"/>
    </source>
</evidence>
<dbReference type="SMART" id="SM00969">
    <property type="entry name" value="SOCS_box"/>
    <property type="match status" value="1"/>
</dbReference>
<dbReference type="EMBL" id="CAJRST010008890">
    <property type="protein sequence ID" value="CAG5897574.1"/>
    <property type="molecule type" value="Genomic_DNA"/>
</dbReference>
<dbReference type="InterPro" id="IPR036036">
    <property type="entry name" value="SOCS_box-like_dom_sf"/>
</dbReference>
<dbReference type="InterPro" id="IPR036860">
    <property type="entry name" value="SH2_dom_sf"/>
</dbReference>
<evidence type="ECO:0000313" key="10">
    <source>
        <dbReference type="EMBL" id="CAG5897574.1"/>
    </source>
</evidence>
<comment type="caution">
    <text evidence="10">The sequence shown here is derived from an EMBL/GenBank/DDBJ whole genome shotgun (WGS) entry which is preliminary data.</text>
</comment>
<reference evidence="10" key="1">
    <citation type="submission" date="2021-05" db="EMBL/GenBank/DDBJ databases">
        <authorList>
            <person name="Tigano A."/>
        </authorList>
    </citation>
    <scope>NUCLEOTIDE SEQUENCE</scope>
</reference>
<dbReference type="PANTHER" id="PTHR10155">
    <property type="entry name" value="PHOSPHATIDYLINOSITOL 3-KINASE REGULATORY SUBUNIT"/>
    <property type="match status" value="1"/>
</dbReference>
<dbReference type="SUPFAM" id="SSF55550">
    <property type="entry name" value="SH2 domain"/>
    <property type="match status" value="1"/>
</dbReference>
<organism evidence="10 11">
    <name type="scientific">Menidia menidia</name>
    <name type="common">Atlantic silverside</name>
    <dbReference type="NCBI Taxonomy" id="238744"/>
    <lineage>
        <taxon>Eukaryota</taxon>
        <taxon>Metazoa</taxon>
        <taxon>Chordata</taxon>
        <taxon>Craniata</taxon>
        <taxon>Vertebrata</taxon>
        <taxon>Euteleostomi</taxon>
        <taxon>Actinopterygii</taxon>
        <taxon>Neopterygii</taxon>
        <taxon>Teleostei</taxon>
        <taxon>Neoteleostei</taxon>
        <taxon>Acanthomorphata</taxon>
        <taxon>Ovalentaria</taxon>
        <taxon>Atherinomorphae</taxon>
        <taxon>Atheriniformes</taxon>
        <taxon>Atherinopsidae</taxon>
        <taxon>Menidiinae</taxon>
        <taxon>Menidia</taxon>
    </lineage>
</organism>
<gene>
    <name evidence="10" type="ORF">MMEN_LOCUS8615</name>
</gene>
<accession>A0A8S4AXI0</accession>
<dbReference type="PANTHER" id="PTHR10155:SF4">
    <property type="entry name" value="SUPPRESSOR OF CYTOKINE SIGNALING 1"/>
    <property type="match status" value="1"/>
</dbReference>
<dbReference type="SMART" id="SM00252">
    <property type="entry name" value="SH2"/>
    <property type="match status" value="1"/>
</dbReference>
<dbReference type="CDD" id="cd10382">
    <property type="entry name" value="SH2_SOCS1"/>
    <property type="match status" value="1"/>
</dbReference>
<dbReference type="OrthoDB" id="9937362at2759"/>
<dbReference type="Proteomes" id="UP000677803">
    <property type="component" value="Unassembled WGS sequence"/>
</dbReference>
<keyword evidence="11" id="KW-1185">Reference proteome</keyword>
<protein>
    <submittedName>
        <fullName evidence="10">(Atlantic silverside) hypothetical protein</fullName>
    </submittedName>
</protein>
<dbReference type="Pfam" id="PF00017">
    <property type="entry name" value="SH2"/>
    <property type="match status" value="1"/>
</dbReference>
<dbReference type="Gene3D" id="1.10.750.20">
    <property type="entry name" value="SOCS box"/>
    <property type="match status" value="1"/>
</dbReference>
<evidence type="ECO:0000259" key="8">
    <source>
        <dbReference type="PROSITE" id="PS50001"/>
    </source>
</evidence>
<evidence type="ECO:0000256" key="4">
    <source>
        <dbReference type="ARBA" id="ARBA00022786"/>
    </source>
</evidence>
<feature type="domain" description="SH2" evidence="8">
    <location>
        <begin position="177"/>
        <end position="270"/>
    </location>
</feature>
<keyword evidence="4" id="KW-0833">Ubl conjugation pathway</keyword>
<dbReference type="InterPro" id="IPR001496">
    <property type="entry name" value="SOCS_box"/>
</dbReference>
<feature type="non-terminal residue" evidence="10">
    <location>
        <position position="1"/>
    </location>
</feature>
<keyword evidence="3" id="KW-0734">Signal transduction inhibitor</keyword>